<dbReference type="Proteomes" id="UP000335538">
    <property type="component" value="Unassembled WGS sequence"/>
</dbReference>
<dbReference type="InterPro" id="IPR002514">
    <property type="entry name" value="Transposase_8"/>
</dbReference>
<dbReference type="InterPro" id="IPR010921">
    <property type="entry name" value="Trp_repressor/repl_initiator"/>
</dbReference>
<keyword evidence="1" id="KW-0238">DNA-binding</keyword>
<proteinExistence type="predicted"/>
<evidence type="ECO:0000313" key="2">
    <source>
        <dbReference type="Proteomes" id="UP000335538"/>
    </source>
</evidence>
<name>A0A5E5BL18_9BURK</name>
<dbReference type="SUPFAM" id="SSF48295">
    <property type="entry name" value="TrpR-like"/>
    <property type="match status" value="1"/>
</dbReference>
<evidence type="ECO:0000313" key="1">
    <source>
        <dbReference type="EMBL" id="VVE86058.1"/>
    </source>
</evidence>
<dbReference type="GO" id="GO:0043565">
    <property type="term" value="F:sequence-specific DNA binding"/>
    <property type="evidence" value="ECO:0007669"/>
    <property type="project" value="InterPro"/>
</dbReference>
<reference evidence="1 2" key="1">
    <citation type="submission" date="2019-08" db="EMBL/GenBank/DDBJ databases">
        <authorList>
            <person name="Peeters C."/>
        </authorList>
    </citation>
    <scope>NUCLEOTIDE SEQUENCE [LARGE SCALE GENOMIC DNA]</scope>
    <source>
        <strain evidence="1 2">LMG 31121</strain>
    </source>
</reference>
<sequence>MKQARRGRRVGSKNYTKEFRAAVVAQANDPTRSIAEVALAHGLNANMVAQWRRRSAAEPKASLMSNTTLLPVDVVDMPLESQAKRHAASAGATPLSGVIEVQIGKALVRIDGPCPATIRNSGGDN</sequence>
<accession>A0A5E5BL18</accession>
<dbReference type="GO" id="GO:0004803">
    <property type="term" value="F:transposase activity"/>
    <property type="evidence" value="ECO:0007669"/>
    <property type="project" value="InterPro"/>
</dbReference>
<gene>
    <name evidence="1" type="ORF">PSP31121_05697</name>
</gene>
<dbReference type="AlphaFoldDB" id="A0A5E5BL18"/>
<dbReference type="Pfam" id="PF01527">
    <property type="entry name" value="HTH_Tnp_1"/>
    <property type="match status" value="1"/>
</dbReference>
<dbReference type="EMBL" id="CABPSR010000083">
    <property type="protein sequence ID" value="VVE86058.1"/>
    <property type="molecule type" value="Genomic_DNA"/>
</dbReference>
<dbReference type="GO" id="GO:0006313">
    <property type="term" value="P:DNA transposition"/>
    <property type="evidence" value="ECO:0007669"/>
    <property type="project" value="InterPro"/>
</dbReference>
<dbReference type="RefSeq" id="WP_224796854.1">
    <property type="nucleotide sequence ID" value="NZ_CABPSR010000083.1"/>
</dbReference>
<organism evidence="1 2">
    <name type="scientific">Pandoraea sputorum</name>
    <dbReference type="NCBI Taxonomy" id="93222"/>
    <lineage>
        <taxon>Bacteria</taxon>
        <taxon>Pseudomonadati</taxon>
        <taxon>Pseudomonadota</taxon>
        <taxon>Betaproteobacteria</taxon>
        <taxon>Burkholderiales</taxon>
        <taxon>Burkholderiaceae</taxon>
        <taxon>Pandoraea</taxon>
    </lineage>
</organism>
<protein>
    <submittedName>
        <fullName evidence="1">DNA-binding protein</fullName>
    </submittedName>
</protein>